<sequence>LEFTETFTVSLDADNILVTNSDTATGTLTDNDSAQVTVEDISQIEGTGLLFTVTLDNAVQGGFNVDVTLTDVTATGGAAPLVSPEDYNNVVTALVFAGTAGETQQFTVATLDDV</sequence>
<dbReference type="EMBL" id="BARS01058112">
    <property type="protein sequence ID" value="GAG45588.1"/>
    <property type="molecule type" value="Genomic_DNA"/>
</dbReference>
<organism evidence="1">
    <name type="scientific">marine sediment metagenome</name>
    <dbReference type="NCBI Taxonomy" id="412755"/>
    <lineage>
        <taxon>unclassified sequences</taxon>
        <taxon>metagenomes</taxon>
        <taxon>ecological metagenomes</taxon>
    </lineage>
</organism>
<protein>
    <submittedName>
        <fullName evidence="1">Uncharacterized protein</fullName>
    </submittedName>
</protein>
<proteinExistence type="predicted"/>
<dbReference type="SUPFAM" id="SSF141072">
    <property type="entry name" value="CalX-like"/>
    <property type="match status" value="1"/>
</dbReference>
<comment type="caution">
    <text evidence="1">The sequence shown here is derived from an EMBL/GenBank/DDBJ whole genome shotgun (WGS) entry which is preliminary data.</text>
</comment>
<reference evidence="1" key="1">
    <citation type="journal article" date="2014" name="Front. Microbiol.">
        <title>High frequency of phylogenetically diverse reductive dehalogenase-homologous genes in deep subseafloor sedimentary metagenomes.</title>
        <authorList>
            <person name="Kawai M."/>
            <person name="Futagami T."/>
            <person name="Toyoda A."/>
            <person name="Takaki Y."/>
            <person name="Nishi S."/>
            <person name="Hori S."/>
            <person name="Arai W."/>
            <person name="Tsubouchi T."/>
            <person name="Morono Y."/>
            <person name="Uchiyama I."/>
            <person name="Ito T."/>
            <person name="Fujiyama A."/>
            <person name="Inagaki F."/>
            <person name="Takami H."/>
        </authorList>
    </citation>
    <scope>NUCLEOTIDE SEQUENCE</scope>
    <source>
        <strain evidence="1">Expedition CK06-06</strain>
    </source>
</reference>
<accession>X0YA42</accession>
<dbReference type="InterPro" id="IPR038081">
    <property type="entry name" value="CalX-like_sf"/>
</dbReference>
<evidence type="ECO:0000313" key="1">
    <source>
        <dbReference type="EMBL" id="GAG45588.1"/>
    </source>
</evidence>
<dbReference type="AlphaFoldDB" id="X0YA42"/>
<name>X0YA42_9ZZZZ</name>
<feature type="non-terminal residue" evidence="1">
    <location>
        <position position="1"/>
    </location>
</feature>
<gene>
    <name evidence="1" type="ORF">S01H1_84913</name>
</gene>
<feature type="non-terminal residue" evidence="1">
    <location>
        <position position="114"/>
    </location>
</feature>
<dbReference type="Gene3D" id="2.60.40.2030">
    <property type="match status" value="1"/>
</dbReference>